<dbReference type="InterPro" id="IPR006664">
    <property type="entry name" value="OMP_bac"/>
</dbReference>
<gene>
    <name evidence="6" type="ORF">U27_00680</name>
</gene>
<dbReference type="InterPro" id="IPR006665">
    <property type="entry name" value="OmpA-like"/>
</dbReference>
<protein>
    <recommendedName>
        <fullName evidence="5">OmpA-like domain-containing protein</fullName>
    </recommendedName>
</protein>
<dbReference type="HOGENOM" id="CLU_016890_8_0_0"/>
<keyword evidence="2 4" id="KW-0472">Membrane</keyword>
<dbReference type="PRINTS" id="PR01021">
    <property type="entry name" value="OMPADOMAIN"/>
</dbReference>
<dbReference type="Pfam" id="PF00691">
    <property type="entry name" value="OmpA"/>
    <property type="match status" value="1"/>
</dbReference>
<evidence type="ECO:0000256" key="1">
    <source>
        <dbReference type="ARBA" id="ARBA00004442"/>
    </source>
</evidence>
<evidence type="ECO:0000256" key="4">
    <source>
        <dbReference type="PROSITE-ProRule" id="PRU00473"/>
    </source>
</evidence>
<dbReference type="AlphaFoldDB" id="A0A081C877"/>
<dbReference type="STRING" id="1499967.U27_00680"/>
<dbReference type="Gene3D" id="3.30.1330.60">
    <property type="entry name" value="OmpA-like domain"/>
    <property type="match status" value="1"/>
</dbReference>
<evidence type="ECO:0000256" key="3">
    <source>
        <dbReference type="ARBA" id="ARBA00023237"/>
    </source>
</evidence>
<dbReference type="PANTHER" id="PTHR30329">
    <property type="entry name" value="STATOR ELEMENT OF FLAGELLAR MOTOR COMPLEX"/>
    <property type="match status" value="1"/>
</dbReference>
<evidence type="ECO:0000256" key="2">
    <source>
        <dbReference type="ARBA" id="ARBA00023136"/>
    </source>
</evidence>
<dbReference type="CDD" id="cd07185">
    <property type="entry name" value="OmpA_C-like"/>
    <property type="match status" value="1"/>
</dbReference>
<evidence type="ECO:0000313" key="7">
    <source>
        <dbReference type="Proteomes" id="UP000030661"/>
    </source>
</evidence>
<dbReference type="eggNOG" id="COG2885">
    <property type="taxonomic scope" value="Bacteria"/>
</dbReference>
<evidence type="ECO:0000313" key="6">
    <source>
        <dbReference type="EMBL" id="GAK60782.1"/>
    </source>
</evidence>
<dbReference type="PROSITE" id="PS51123">
    <property type="entry name" value="OMPA_2"/>
    <property type="match status" value="1"/>
</dbReference>
<feature type="domain" description="OmpA-like" evidence="5">
    <location>
        <begin position="86"/>
        <end position="200"/>
    </location>
</feature>
<evidence type="ECO:0000259" key="5">
    <source>
        <dbReference type="PROSITE" id="PS51123"/>
    </source>
</evidence>
<dbReference type="PANTHER" id="PTHR30329:SF21">
    <property type="entry name" value="LIPOPROTEIN YIAD-RELATED"/>
    <property type="match status" value="1"/>
</dbReference>
<reference evidence="6" key="1">
    <citation type="journal article" date="2015" name="PeerJ">
        <title>First genomic representation of candidate bacterial phylum KSB3 points to enhanced environmental sensing as a trigger of wastewater bulking.</title>
        <authorList>
            <person name="Sekiguchi Y."/>
            <person name="Ohashi A."/>
            <person name="Parks D.H."/>
            <person name="Yamauchi T."/>
            <person name="Tyson G.W."/>
            <person name="Hugenholtz P."/>
        </authorList>
    </citation>
    <scope>NUCLEOTIDE SEQUENCE [LARGE SCALE GENOMIC DNA]</scope>
</reference>
<dbReference type="SUPFAM" id="SSF103088">
    <property type="entry name" value="OmpA-like"/>
    <property type="match status" value="1"/>
</dbReference>
<dbReference type="Proteomes" id="UP000030661">
    <property type="component" value="Unassembled WGS sequence"/>
</dbReference>
<dbReference type="PROSITE" id="PS51257">
    <property type="entry name" value="PROKAR_LIPOPROTEIN"/>
    <property type="match status" value="1"/>
</dbReference>
<dbReference type="InterPro" id="IPR050330">
    <property type="entry name" value="Bact_OuterMem_StrucFunc"/>
</dbReference>
<accession>A0A081C877</accession>
<proteinExistence type="predicted"/>
<dbReference type="EMBL" id="DF820475">
    <property type="protein sequence ID" value="GAK60782.1"/>
    <property type="molecule type" value="Genomic_DNA"/>
</dbReference>
<keyword evidence="3" id="KW-0998">Cell outer membrane</keyword>
<dbReference type="GO" id="GO:0009279">
    <property type="term" value="C:cell outer membrane"/>
    <property type="evidence" value="ECO:0007669"/>
    <property type="project" value="UniProtKB-SubCell"/>
</dbReference>
<keyword evidence="7" id="KW-1185">Reference proteome</keyword>
<comment type="subcellular location">
    <subcellularLocation>
        <location evidence="1">Cell outer membrane</location>
    </subcellularLocation>
</comment>
<organism evidence="6">
    <name type="scientific">Vecturithrix granuli</name>
    <dbReference type="NCBI Taxonomy" id="1499967"/>
    <lineage>
        <taxon>Bacteria</taxon>
        <taxon>Candidatus Moduliflexota</taxon>
        <taxon>Candidatus Vecturitrichia</taxon>
        <taxon>Candidatus Vecturitrichales</taxon>
        <taxon>Candidatus Vecturitrichaceae</taxon>
        <taxon>Candidatus Vecturithrix</taxon>
    </lineage>
</organism>
<dbReference type="InterPro" id="IPR036737">
    <property type="entry name" value="OmpA-like_sf"/>
</dbReference>
<sequence>MKKISTILISVGFVLVVAGCGTRSMVVLIPDPDGHVGQLVVANKDGQQVLNEANQSVQVTGRKTLPGEITKLSADEIHSTFSDALAAQPLLPATFILYFLQDSNELTDESKIALSQIIQTIQERNSTDIVISGHTDTFGEKEYNYKLALYRAKVLFDILVASGAVPANITVVSHGEGNPLVKTDDNVAEPRNRRVEVVIK</sequence>
<name>A0A081C877_VECG1</name>